<dbReference type="GO" id="GO:0044281">
    <property type="term" value="P:small molecule metabolic process"/>
    <property type="evidence" value="ECO:0007669"/>
    <property type="project" value="UniProtKB-ARBA"/>
</dbReference>
<dbReference type="GO" id="GO:0045333">
    <property type="term" value="P:cellular respiration"/>
    <property type="evidence" value="ECO:0007669"/>
    <property type="project" value="UniProtKB-ARBA"/>
</dbReference>
<dbReference type="SUPFAM" id="SSF52518">
    <property type="entry name" value="Thiamin diphosphate-binding fold (THDP-binding)"/>
    <property type="match status" value="1"/>
</dbReference>
<gene>
    <name evidence="3" type="ORF">HYZ11_12360</name>
</gene>
<sequence length="301" mass="33167">MQKVLPELEIPRENFVFVSGIGCASRFPYYMETYGFHTIHGRAPAIATGVKVTNPELSVWVISGDGDALSIGGNHLIHAMRRNVGLKIILFNNRIYGLTKGQYSPTSLAGARTKSTPFGSVDYPLHPLALALGAECTFIARTTDRDQKHMAAMLAEAAKHEGTAFLEILQNCIVFNDGAWHQYTEKGMKEQNVLYLEDGKPLVFGPEGDRKGIRIHDFKAEIVPADSPDIAVHRENDTHGGYAFLLSRLDAEGGPMPLGVLRRMKRPSFEKLVDDQVAAARAKGEGDLDALLRSGDVWEHR</sequence>
<dbReference type="Pfam" id="PF02775">
    <property type="entry name" value="TPP_enzyme_C"/>
    <property type="match status" value="1"/>
</dbReference>
<dbReference type="Proteomes" id="UP000782312">
    <property type="component" value="Unassembled WGS sequence"/>
</dbReference>
<evidence type="ECO:0000313" key="4">
    <source>
        <dbReference type="Proteomes" id="UP000782312"/>
    </source>
</evidence>
<dbReference type="PANTHER" id="PTHR48084:SF4">
    <property type="entry name" value="2-OXOGLUTARATE OXIDOREDUCTASE SUBUNIT KORB"/>
    <property type="match status" value="1"/>
</dbReference>
<dbReference type="GO" id="GO:0016625">
    <property type="term" value="F:oxidoreductase activity, acting on the aldehyde or oxo group of donors, iron-sulfur protein as acceptor"/>
    <property type="evidence" value="ECO:0007669"/>
    <property type="project" value="UniProtKB-ARBA"/>
</dbReference>
<proteinExistence type="predicted"/>
<dbReference type="AlphaFoldDB" id="A0A932I2Z9"/>
<keyword evidence="1" id="KW-0560">Oxidoreductase</keyword>
<dbReference type="CDD" id="cd03375">
    <property type="entry name" value="TPP_OGFOR"/>
    <property type="match status" value="1"/>
</dbReference>
<evidence type="ECO:0000259" key="2">
    <source>
        <dbReference type="Pfam" id="PF02775"/>
    </source>
</evidence>
<evidence type="ECO:0000313" key="3">
    <source>
        <dbReference type="EMBL" id="MBI3128391.1"/>
    </source>
</evidence>
<accession>A0A932I2Z9</accession>
<name>A0A932I2Z9_UNCTE</name>
<evidence type="ECO:0000256" key="1">
    <source>
        <dbReference type="ARBA" id="ARBA00023002"/>
    </source>
</evidence>
<reference evidence="3" key="1">
    <citation type="submission" date="2020-07" db="EMBL/GenBank/DDBJ databases">
        <title>Huge and variable diversity of episymbiotic CPR bacteria and DPANN archaea in groundwater ecosystems.</title>
        <authorList>
            <person name="He C.Y."/>
            <person name="Keren R."/>
            <person name="Whittaker M."/>
            <person name="Farag I.F."/>
            <person name="Doudna J."/>
            <person name="Cate J.H.D."/>
            <person name="Banfield J.F."/>
        </authorList>
    </citation>
    <scope>NUCLEOTIDE SEQUENCE</scope>
    <source>
        <strain evidence="3">NC_groundwater_763_Ag_S-0.2um_68_21</strain>
    </source>
</reference>
<dbReference type="InterPro" id="IPR051457">
    <property type="entry name" value="2-oxoacid:Fd_oxidoreductase"/>
</dbReference>
<organism evidence="3 4">
    <name type="scientific">Tectimicrobiota bacterium</name>
    <dbReference type="NCBI Taxonomy" id="2528274"/>
    <lineage>
        <taxon>Bacteria</taxon>
        <taxon>Pseudomonadati</taxon>
        <taxon>Nitrospinota/Tectimicrobiota group</taxon>
        <taxon>Candidatus Tectimicrobiota</taxon>
    </lineage>
</organism>
<protein>
    <submittedName>
        <fullName evidence="3">2-oxoacid:ferredoxin oxidoreductase subunit beta</fullName>
    </submittedName>
</protein>
<dbReference type="InterPro" id="IPR029061">
    <property type="entry name" value="THDP-binding"/>
</dbReference>
<feature type="domain" description="Thiamine pyrophosphate enzyme TPP-binding" evidence="2">
    <location>
        <begin position="21"/>
        <end position="168"/>
    </location>
</feature>
<dbReference type="Gene3D" id="3.40.50.970">
    <property type="match status" value="1"/>
</dbReference>
<dbReference type="GO" id="GO:0030976">
    <property type="term" value="F:thiamine pyrophosphate binding"/>
    <property type="evidence" value="ECO:0007669"/>
    <property type="project" value="InterPro"/>
</dbReference>
<dbReference type="InterPro" id="IPR011766">
    <property type="entry name" value="TPP_enzyme_TPP-bd"/>
</dbReference>
<comment type="caution">
    <text evidence="3">The sequence shown here is derived from an EMBL/GenBank/DDBJ whole genome shotgun (WGS) entry which is preliminary data.</text>
</comment>
<dbReference type="EMBL" id="JACPUR010000030">
    <property type="protein sequence ID" value="MBI3128391.1"/>
    <property type="molecule type" value="Genomic_DNA"/>
</dbReference>
<dbReference type="PANTHER" id="PTHR48084">
    <property type="entry name" value="2-OXOGLUTARATE OXIDOREDUCTASE SUBUNIT KORB-RELATED"/>
    <property type="match status" value="1"/>
</dbReference>